<sequence length="146" mass="16267">MAALTHQLRRFPAALKALRLRRGVQQKAFAIDLGIGAAFLCGIEKGTRAPLDDGLLEQAGRLLELNTDEQAQLRSLAHHDRLVHQMELRGASDDELQLISSALTAWHHMSPQQRTDWLANVRQLADNVVQVSAMTRRRLTKEAAMG</sequence>
<dbReference type="InterPro" id="IPR010982">
    <property type="entry name" value="Lambda_DNA-bd_dom_sf"/>
</dbReference>
<dbReference type="SUPFAM" id="SSF47413">
    <property type="entry name" value="lambda repressor-like DNA-binding domains"/>
    <property type="match status" value="1"/>
</dbReference>
<dbReference type="InterPro" id="IPR001387">
    <property type="entry name" value="Cro/C1-type_HTH"/>
</dbReference>
<dbReference type="EMBL" id="JBDPZC010000014">
    <property type="protein sequence ID" value="MEO3715505.1"/>
    <property type="molecule type" value="Genomic_DNA"/>
</dbReference>
<dbReference type="PROSITE" id="PS50943">
    <property type="entry name" value="HTH_CROC1"/>
    <property type="match status" value="1"/>
</dbReference>
<dbReference type="Proteomes" id="UP001462640">
    <property type="component" value="Unassembled WGS sequence"/>
</dbReference>
<dbReference type="Gene3D" id="1.10.260.40">
    <property type="entry name" value="lambda repressor-like DNA-binding domains"/>
    <property type="match status" value="1"/>
</dbReference>
<dbReference type="RefSeq" id="WP_347613001.1">
    <property type="nucleotide sequence ID" value="NZ_JBDPZC010000014.1"/>
</dbReference>
<feature type="domain" description="HTH cro/C1-type" evidence="1">
    <location>
        <begin position="15"/>
        <end position="70"/>
    </location>
</feature>
<keyword evidence="3" id="KW-1185">Reference proteome</keyword>
<dbReference type="CDD" id="cd00093">
    <property type="entry name" value="HTH_XRE"/>
    <property type="match status" value="1"/>
</dbReference>
<organism evidence="2 3">
    <name type="scientific">Roseateles flavus</name>
    <dbReference type="NCBI Taxonomy" id="3149041"/>
    <lineage>
        <taxon>Bacteria</taxon>
        <taxon>Pseudomonadati</taxon>
        <taxon>Pseudomonadota</taxon>
        <taxon>Betaproteobacteria</taxon>
        <taxon>Burkholderiales</taxon>
        <taxon>Sphaerotilaceae</taxon>
        <taxon>Roseateles</taxon>
    </lineage>
</organism>
<name>A0ABV0GKF9_9BURK</name>
<evidence type="ECO:0000313" key="2">
    <source>
        <dbReference type="EMBL" id="MEO3715505.1"/>
    </source>
</evidence>
<evidence type="ECO:0000259" key="1">
    <source>
        <dbReference type="PROSITE" id="PS50943"/>
    </source>
</evidence>
<evidence type="ECO:0000313" key="3">
    <source>
        <dbReference type="Proteomes" id="UP001462640"/>
    </source>
</evidence>
<reference evidence="2 3" key="1">
    <citation type="submission" date="2024-05" db="EMBL/GenBank/DDBJ databases">
        <title>Roseateles sp. 2.12 16S ribosomal RNA gene Genome sequencing and assembly.</title>
        <authorList>
            <person name="Woo H."/>
        </authorList>
    </citation>
    <scope>NUCLEOTIDE SEQUENCE [LARGE SCALE GENOMIC DNA]</scope>
    <source>
        <strain evidence="2 3">2.12</strain>
    </source>
</reference>
<accession>A0ABV0GKF9</accession>
<gene>
    <name evidence="2" type="ORF">ABDJ40_22255</name>
</gene>
<protein>
    <submittedName>
        <fullName evidence="2">Helix-turn-helix transcriptional regulator</fullName>
    </submittedName>
</protein>
<comment type="caution">
    <text evidence="2">The sequence shown here is derived from an EMBL/GenBank/DDBJ whole genome shotgun (WGS) entry which is preliminary data.</text>
</comment>
<proteinExistence type="predicted"/>